<dbReference type="Pfam" id="PF08448">
    <property type="entry name" value="PAS_4"/>
    <property type="match status" value="1"/>
</dbReference>
<keyword evidence="7" id="KW-1185">Reference proteome</keyword>
<dbReference type="Proteomes" id="UP000185687">
    <property type="component" value="Unassembled WGS sequence"/>
</dbReference>
<dbReference type="Pfam" id="PF15915">
    <property type="entry name" value="BAT"/>
    <property type="match status" value="1"/>
</dbReference>
<dbReference type="GO" id="GO:0016301">
    <property type="term" value="F:kinase activity"/>
    <property type="evidence" value="ECO:0007669"/>
    <property type="project" value="UniProtKB-KW"/>
</dbReference>
<dbReference type="InterPro" id="IPR003018">
    <property type="entry name" value="GAF"/>
</dbReference>
<dbReference type="InterPro" id="IPR029016">
    <property type="entry name" value="GAF-like_dom_sf"/>
</dbReference>
<keyword evidence="2" id="KW-0804">Transcription</keyword>
<dbReference type="KEGG" id="hda:BB347_16770"/>
<organism evidence="6 7">
    <name type="scientific">Natronorubrum daqingense</name>
    <dbReference type="NCBI Taxonomy" id="588898"/>
    <lineage>
        <taxon>Archaea</taxon>
        <taxon>Methanobacteriati</taxon>
        <taxon>Methanobacteriota</taxon>
        <taxon>Stenosarchaea group</taxon>
        <taxon>Halobacteria</taxon>
        <taxon>Halobacteriales</taxon>
        <taxon>Natrialbaceae</taxon>
        <taxon>Natronorubrum</taxon>
    </lineage>
</organism>
<evidence type="ECO:0000313" key="8">
    <source>
        <dbReference type="Proteomes" id="UP000187321"/>
    </source>
</evidence>
<dbReference type="Proteomes" id="UP000187321">
    <property type="component" value="Plasmid unnamed1"/>
</dbReference>
<protein>
    <submittedName>
        <fullName evidence="5">Histidine kinase</fullName>
    </submittedName>
    <submittedName>
        <fullName evidence="6">PAS domain S-box-containing protein</fullName>
    </submittedName>
</protein>
<dbReference type="SUPFAM" id="SSF55785">
    <property type="entry name" value="PYP-like sensor domain (PAS domain)"/>
    <property type="match status" value="1"/>
</dbReference>
<dbReference type="EMBL" id="FTNP01000006">
    <property type="protein sequence ID" value="SIS01015.1"/>
    <property type="molecule type" value="Genomic_DNA"/>
</dbReference>
<dbReference type="InterPro" id="IPR007050">
    <property type="entry name" value="HTH_bacterioopsin"/>
</dbReference>
<dbReference type="InterPro" id="IPR013324">
    <property type="entry name" value="RNA_pol_sigma_r3/r4-like"/>
</dbReference>
<evidence type="ECO:0000313" key="7">
    <source>
        <dbReference type="Proteomes" id="UP000185687"/>
    </source>
</evidence>
<sequence length="682" mass="75475">MPDENRVGSIIHVTTTQSSPLQSRLREKTPYSVRVTTPSSALESTLTPETEFSSPDRDRDENGDGDEDGGDANDAVLAFVLEHVTPSETASILERCQRVAPTIPTIVVPDCQNEAHAVTALRANATEYIPVDADEDPLELLLDAVETAYGDRSLEDHYHRILANELPDEAFVISEDQTYLEAKIHEDAAALYSVPPEELVGSSLDDVFPAETAERLGQCLQDTLESGDIRTIEYPARTHQGERRYEARVVPIDERIEEQRAVIWLARDVTERVRRERELRSRQDQLETISRISTVVGQVIDTLVEAPSRDTIERDVCAHLVDSELYCGSWIAERAGDGSLSYRTGSGSAESVLETRSELTTGPEWIGQQAIRTESIHTVTDMQSNDSVPEPLRQGAREDDVNSAITVPVTHNESSYGVLTVLSRRDEAFTNDELAAFVLLGETIGFTIMAVKNRQLLFADTVVELEFQIDGGNTFSFDLSEAYDCTCSLEWAGTTSSGRTVQYVTIDGISGETVLEAADDHHSIERSRLIHDGGDNCTLEIRLTESGVRALANHGATIRDVTVEDGVGTCVIEISQNADVREIADALTVIYENTELVARREVDRSVQTAAERRNRILDQLTDRQLTTLRLAYYSGFFDWPRESTGEEIAEAMDVSPPTMHQHLRKGLQTVLAEFFETAGGVD</sequence>
<dbReference type="PANTHER" id="PTHR34236">
    <property type="entry name" value="DIMETHYL SULFOXIDE REDUCTASE TRANSCRIPTIONAL ACTIVATOR"/>
    <property type="match status" value="1"/>
</dbReference>
<dbReference type="EMBL" id="CP019328">
    <property type="protein sequence ID" value="APX98361.1"/>
    <property type="molecule type" value="Genomic_DNA"/>
</dbReference>
<dbReference type="GeneID" id="30957631"/>
<evidence type="ECO:0000256" key="1">
    <source>
        <dbReference type="ARBA" id="ARBA00023015"/>
    </source>
</evidence>
<reference evidence="6 7" key="2">
    <citation type="submission" date="2017-01" db="EMBL/GenBank/DDBJ databases">
        <authorList>
            <person name="Mah S.A."/>
            <person name="Swanson W.J."/>
            <person name="Moy G.W."/>
            <person name="Vacquier V.D."/>
        </authorList>
    </citation>
    <scope>NUCLEOTIDE SEQUENCE [LARGE SCALE GENOMIC DNA]</scope>
    <source>
        <strain evidence="6 7">CGMCC 1.8909</strain>
    </source>
</reference>
<gene>
    <name evidence="5" type="ORF">BB347_16770</name>
    <name evidence="6" type="ORF">SAMN05421809_3331</name>
</gene>
<evidence type="ECO:0000259" key="4">
    <source>
        <dbReference type="PROSITE" id="PS50112"/>
    </source>
</evidence>
<proteinExistence type="predicted"/>
<dbReference type="OrthoDB" id="106505at2157"/>
<accession>A0A1N7FL71</accession>
<geneLocation type="plasmid" evidence="5">
    <name>unnamed1</name>
</geneLocation>
<dbReference type="NCBIfam" id="TIGR00229">
    <property type="entry name" value="sensory_box"/>
    <property type="match status" value="1"/>
</dbReference>
<dbReference type="RefSeq" id="WP_076583582.1">
    <property type="nucleotide sequence ID" value="NZ_CP019328.1"/>
</dbReference>
<dbReference type="InterPro" id="IPR031803">
    <property type="entry name" value="BAT_GAF/HTH-assoc"/>
</dbReference>
<dbReference type="Gene3D" id="3.30.450.40">
    <property type="match status" value="1"/>
</dbReference>
<dbReference type="PROSITE" id="PS50112">
    <property type="entry name" value="PAS"/>
    <property type="match status" value="1"/>
</dbReference>
<evidence type="ECO:0000313" key="5">
    <source>
        <dbReference type="EMBL" id="APX98361.1"/>
    </source>
</evidence>
<dbReference type="PANTHER" id="PTHR34236:SF1">
    <property type="entry name" value="DIMETHYL SULFOXIDE REDUCTASE TRANSCRIPTIONAL ACTIVATOR"/>
    <property type="match status" value="1"/>
</dbReference>
<dbReference type="Pfam" id="PF13185">
    <property type="entry name" value="GAF_2"/>
    <property type="match status" value="1"/>
</dbReference>
<dbReference type="InterPro" id="IPR036388">
    <property type="entry name" value="WH-like_DNA-bd_sf"/>
</dbReference>
<keyword evidence="5" id="KW-0418">Kinase</keyword>
<dbReference type="CDD" id="cd00130">
    <property type="entry name" value="PAS"/>
    <property type="match status" value="1"/>
</dbReference>
<keyword evidence="1" id="KW-0805">Transcription regulation</keyword>
<dbReference type="Gene3D" id="1.10.10.10">
    <property type="entry name" value="Winged helix-like DNA-binding domain superfamily/Winged helix DNA-binding domain"/>
    <property type="match status" value="1"/>
</dbReference>
<dbReference type="AlphaFoldDB" id="A0A1N7FL71"/>
<feature type="domain" description="PAS" evidence="4">
    <location>
        <begin position="154"/>
        <end position="227"/>
    </location>
</feature>
<dbReference type="InterPro" id="IPR035965">
    <property type="entry name" value="PAS-like_dom_sf"/>
</dbReference>
<dbReference type="InterPro" id="IPR000014">
    <property type="entry name" value="PAS"/>
</dbReference>
<evidence type="ECO:0000256" key="2">
    <source>
        <dbReference type="ARBA" id="ARBA00023163"/>
    </source>
</evidence>
<evidence type="ECO:0000256" key="3">
    <source>
        <dbReference type="SAM" id="MobiDB-lite"/>
    </source>
</evidence>
<dbReference type="Pfam" id="PF04967">
    <property type="entry name" value="HTH_10"/>
    <property type="match status" value="1"/>
</dbReference>
<dbReference type="SUPFAM" id="SSF88659">
    <property type="entry name" value="Sigma3 and sigma4 domains of RNA polymerase sigma factors"/>
    <property type="match status" value="1"/>
</dbReference>
<name>A0A1N7FL71_9EURY</name>
<keyword evidence="5" id="KW-0808">Transferase</keyword>
<keyword evidence="5" id="KW-0614">Plasmid</keyword>
<dbReference type="SUPFAM" id="SSF55781">
    <property type="entry name" value="GAF domain-like"/>
    <property type="match status" value="1"/>
</dbReference>
<dbReference type="InterPro" id="IPR013656">
    <property type="entry name" value="PAS_4"/>
</dbReference>
<feature type="compositionally biased region" description="Polar residues" evidence="3">
    <location>
        <begin position="34"/>
        <end position="53"/>
    </location>
</feature>
<evidence type="ECO:0000313" key="6">
    <source>
        <dbReference type="EMBL" id="SIS01015.1"/>
    </source>
</evidence>
<reference evidence="5 8" key="1">
    <citation type="submission" date="2017-01" db="EMBL/GenBank/DDBJ databases">
        <title>Complete genome sequence of Haloterrigena daqingensis type strain (JX313T).</title>
        <authorList>
            <person name="Shuang W."/>
        </authorList>
    </citation>
    <scope>NUCLEOTIDE SEQUENCE [LARGE SCALE GENOMIC DNA]</scope>
    <source>
        <strain evidence="8">JX313</strain>
        <strain evidence="5">JX313T</strain>
        <plasmid evidence="8">Plasmid unnamed1</plasmid>
        <plasmid evidence="5">unnamed1</plasmid>
    </source>
</reference>
<feature type="compositionally biased region" description="Polar residues" evidence="3">
    <location>
        <begin position="12"/>
        <end position="22"/>
    </location>
</feature>
<feature type="region of interest" description="Disordered" evidence="3">
    <location>
        <begin position="1"/>
        <end position="72"/>
    </location>
</feature>
<dbReference type="Gene3D" id="3.30.450.20">
    <property type="entry name" value="PAS domain"/>
    <property type="match status" value="1"/>
</dbReference>